<evidence type="ECO:0000313" key="1">
    <source>
        <dbReference type="EMBL" id="CAB4011102.1"/>
    </source>
</evidence>
<accession>A0A6S7J0U9</accession>
<evidence type="ECO:0000313" key="2">
    <source>
        <dbReference type="Proteomes" id="UP001152795"/>
    </source>
</evidence>
<dbReference type="OrthoDB" id="8052806at2759"/>
<sequence length="190" mass="21936">MFRKTVGGGLLSFSELEEIVLDVEVCMNNRPLTYLEDDPQLPVLTPNSFESFLFQQPTAVPELQPHQLKERDLKKRLRFLCTTKDGLWNRWTREYLTGLRERHKIVRGSKAECPNRRSGARRRVTGSGRLERPLQLIYPLELHCDQEAVEREAPPLNAQAKEFRPKRKAAENAAAKIDKVLAEEEETVID</sequence>
<protein>
    <submittedName>
        <fullName evidence="1">Uncharacterized protein</fullName>
    </submittedName>
</protein>
<dbReference type="EMBL" id="CACRXK020007027">
    <property type="protein sequence ID" value="CAB4011102.1"/>
    <property type="molecule type" value="Genomic_DNA"/>
</dbReference>
<dbReference type="Proteomes" id="UP001152795">
    <property type="component" value="Unassembled WGS sequence"/>
</dbReference>
<name>A0A6S7J0U9_PARCT</name>
<gene>
    <name evidence="1" type="ORF">PACLA_8A075437</name>
</gene>
<reference evidence="1" key="1">
    <citation type="submission" date="2020-04" db="EMBL/GenBank/DDBJ databases">
        <authorList>
            <person name="Alioto T."/>
            <person name="Alioto T."/>
            <person name="Gomez Garrido J."/>
        </authorList>
    </citation>
    <scope>NUCLEOTIDE SEQUENCE</scope>
    <source>
        <strain evidence="1">A484AB</strain>
    </source>
</reference>
<proteinExistence type="predicted"/>
<keyword evidence="2" id="KW-1185">Reference proteome</keyword>
<dbReference type="AlphaFoldDB" id="A0A6S7J0U9"/>
<organism evidence="1 2">
    <name type="scientific">Paramuricea clavata</name>
    <name type="common">Red gorgonian</name>
    <name type="synonym">Violescent sea-whip</name>
    <dbReference type="NCBI Taxonomy" id="317549"/>
    <lineage>
        <taxon>Eukaryota</taxon>
        <taxon>Metazoa</taxon>
        <taxon>Cnidaria</taxon>
        <taxon>Anthozoa</taxon>
        <taxon>Octocorallia</taxon>
        <taxon>Malacalcyonacea</taxon>
        <taxon>Plexauridae</taxon>
        <taxon>Paramuricea</taxon>
    </lineage>
</organism>
<comment type="caution">
    <text evidence="1">The sequence shown here is derived from an EMBL/GenBank/DDBJ whole genome shotgun (WGS) entry which is preliminary data.</text>
</comment>